<gene>
    <name evidence="10" type="primary">fruK</name>
    <name evidence="10" type="ORF">QE207_15155</name>
</gene>
<dbReference type="PROSITE" id="PS00584">
    <property type="entry name" value="PFKB_KINASES_2"/>
    <property type="match status" value="1"/>
</dbReference>
<dbReference type="NCBIfam" id="TIGR03168">
    <property type="entry name" value="1-PFK"/>
    <property type="match status" value="1"/>
</dbReference>
<dbReference type="InterPro" id="IPR002173">
    <property type="entry name" value="Carboh/pur_kinase_PfkB_CS"/>
</dbReference>
<dbReference type="GO" id="GO:0005524">
    <property type="term" value="F:ATP binding"/>
    <property type="evidence" value="ECO:0007669"/>
    <property type="project" value="UniProtKB-UniRule"/>
</dbReference>
<dbReference type="PIRSF" id="PIRSF000535">
    <property type="entry name" value="1PFK/6PFK/LacC"/>
    <property type="match status" value="1"/>
</dbReference>
<evidence type="ECO:0000256" key="6">
    <source>
        <dbReference type="ARBA" id="ARBA00047745"/>
    </source>
</evidence>
<dbReference type="NCBIfam" id="NF007068">
    <property type="entry name" value="PRK09513.1"/>
    <property type="match status" value="1"/>
</dbReference>
<comment type="catalytic activity">
    <reaction evidence="6 8">
        <text>beta-D-fructose 1-phosphate + ATP = beta-D-fructose 1,6-bisphosphate + ADP + H(+)</text>
        <dbReference type="Rhea" id="RHEA:14213"/>
        <dbReference type="ChEBI" id="CHEBI:15378"/>
        <dbReference type="ChEBI" id="CHEBI:30616"/>
        <dbReference type="ChEBI" id="CHEBI:32966"/>
        <dbReference type="ChEBI" id="CHEBI:138881"/>
        <dbReference type="ChEBI" id="CHEBI:456216"/>
        <dbReference type="EC" id="2.7.1.56"/>
    </reaction>
</comment>
<comment type="function">
    <text evidence="8">Catalyzes the ATP-dependent phosphorylation of fructose-l-phosphate to fructose-l,6-bisphosphate.</text>
</comment>
<keyword evidence="5 8" id="KW-0067">ATP-binding</keyword>
<keyword evidence="3 8" id="KW-0547">Nucleotide-binding</keyword>
<dbReference type="Gene3D" id="3.40.1190.20">
    <property type="match status" value="1"/>
</dbReference>
<evidence type="ECO:0000256" key="8">
    <source>
        <dbReference type="RuleBase" id="RU369061"/>
    </source>
</evidence>
<dbReference type="GO" id="GO:0005829">
    <property type="term" value="C:cytosol"/>
    <property type="evidence" value="ECO:0007669"/>
    <property type="project" value="TreeGrafter"/>
</dbReference>
<evidence type="ECO:0000313" key="11">
    <source>
        <dbReference type="Proteomes" id="UP001177597"/>
    </source>
</evidence>
<keyword evidence="2 7" id="KW-0808">Transferase</keyword>
<dbReference type="PANTHER" id="PTHR46566:SF5">
    <property type="entry name" value="1-PHOSPHOFRUCTOKINASE"/>
    <property type="match status" value="1"/>
</dbReference>
<dbReference type="GO" id="GO:0044281">
    <property type="term" value="P:small molecule metabolic process"/>
    <property type="evidence" value="ECO:0007669"/>
    <property type="project" value="UniProtKB-ARBA"/>
</dbReference>
<feature type="domain" description="Carbohydrate kinase PfkB" evidence="9">
    <location>
        <begin position="14"/>
        <end position="293"/>
    </location>
</feature>
<dbReference type="SUPFAM" id="SSF53613">
    <property type="entry name" value="Ribokinase-like"/>
    <property type="match status" value="1"/>
</dbReference>
<protein>
    <recommendedName>
        <fullName evidence="7">Phosphofructokinase</fullName>
    </recommendedName>
</protein>
<keyword evidence="4 8" id="KW-0418">Kinase</keyword>
<evidence type="ECO:0000256" key="1">
    <source>
        <dbReference type="ARBA" id="ARBA00010688"/>
    </source>
</evidence>
<dbReference type="InterPro" id="IPR011611">
    <property type="entry name" value="PfkB_dom"/>
</dbReference>
<proteinExistence type="inferred from homology"/>
<dbReference type="Proteomes" id="UP001177597">
    <property type="component" value="Chromosome"/>
</dbReference>
<name>A0AA95G9W4_9GAMM</name>
<evidence type="ECO:0000256" key="5">
    <source>
        <dbReference type="ARBA" id="ARBA00022840"/>
    </source>
</evidence>
<dbReference type="InterPro" id="IPR022463">
    <property type="entry name" value="1-PFruKinase"/>
</dbReference>
<dbReference type="RefSeq" id="WP_280629083.1">
    <property type="nucleotide sequence ID" value="NZ_CP123498.1"/>
</dbReference>
<evidence type="ECO:0000256" key="4">
    <source>
        <dbReference type="ARBA" id="ARBA00022777"/>
    </source>
</evidence>
<dbReference type="NCBIfam" id="TIGR03828">
    <property type="entry name" value="pfkB"/>
    <property type="match status" value="1"/>
</dbReference>
<evidence type="ECO:0000256" key="3">
    <source>
        <dbReference type="ARBA" id="ARBA00022741"/>
    </source>
</evidence>
<sequence length="313" mass="34492">MKGKVATITLNPAYDLVGMLDSIEKGAVNLVKTHGLYPAGKGINVANTLKNLNVNVTVGGFLGKENLNGFLHDFKERGITNRFHAIEGRTRINVKLTEKNSVVSDFNFSGFEVNKQDWQHFARDSLSWLSQFDMVCVSGSLPKGIDLDDFTNWMKRLRNQCMCVIFDSSRDALIAGLKANPWLVKPNRHELESWIGHPLPTYQEIAKAAQQLRSQGIAHVVISLGEEGAMWVNASGVWLATPPKCQVVSTVGAGDAMVGGLIYGLLMRQTSEHTLRLATAISAITVSQGNVRSMDRQQLTKIMNQVALIPYQI</sequence>
<dbReference type="GO" id="GO:0016052">
    <property type="term" value="P:carbohydrate catabolic process"/>
    <property type="evidence" value="ECO:0007669"/>
    <property type="project" value="UniProtKB-ARBA"/>
</dbReference>
<dbReference type="Pfam" id="PF00294">
    <property type="entry name" value="PfkB"/>
    <property type="match status" value="1"/>
</dbReference>
<evidence type="ECO:0000259" key="9">
    <source>
        <dbReference type="Pfam" id="PF00294"/>
    </source>
</evidence>
<dbReference type="EMBL" id="CP123498">
    <property type="protein sequence ID" value="WGL94986.1"/>
    <property type="molecule type" value="Genomic_DNA"/>
</dbReference>
<dbReference type="InterPro" id="IPR029056">
    <property type="entry name" value="Ribokinase-like"/>
</dbReference>
<dbReference type="InterPro" id="IPR017583">
    <property type="entry name" value="Tagatose/fructose_Pkinase"/>
</dbReference>
<accession>A0AA95G9W4</accession>
<dbReference type="GO" id="GO:0008662">
    <property type="term" value="F:1-phosphofructokinase activity"/>
    <property type="evidence" value="ECO:0007669"/>
    <property type="project" value="UniProtKB-UniRule"/>
</dbReference>
<comment type="similarity">
    <text evidence="1 7 8">Belongs to the carbohydrate kinase PfkB family.</text>
</comment>
<organism evidence="10 11">
    <name type="scientific">Arsenophonus nasoniae</name>
    <name type="common">son-killer infecting Nasonia vitripennis</name>
    <dbReference type="NCBI Taxonomy" id="638"/>
    <lineage>
        <taxon>Bacteria</taxon>
        <taxon>Pseudomonadati</taxon>
        <taxon>Pseudomonadota</taxon>
        <taxon>Gammaproteobacteria</taxon>
        <taxon>Enterobacterales</taxon>
        <taxon>Morganellaceae</taxon>
        <taxon>Arsenophonus</taxon>
    </lineage>
</organism>
<evidence type="ECO:0000313" key="10">
    <source>
        <dbReference type="EMBL" id="WGL94986.1"/>
    </source>
</evidence>
<dbReference type="FunFam" id="3.40.1190.20:FF:000001">
    <property type="entry name" value="Phosphofructokinase"/>
    <property type="match status" value="1"/>
</dbReference>
<reference evidence="10" key="1">
    <citation type="submission" date="2023-04" db="EMBL/GenBank/DDBJ databases">
        <title>Genome dynamics across the evolutionary transition to endosymbiosis.</title>
        <authorList>
            <person name="Siozios S."/>
            <person name="Nadal-Jimenez P."/>
            <person name="Azagi T."/>
            <person name="Sprong H."/>
            <person name="Frost C.L."/>
            <person name="Parratt S.R."/>
            <person name="Taylor G."/>
            <person name="Brettell L."/>
            <person name="Lew K.C."/>
            <person name="Croft L."/>
            <person name="King K.C."/>
            <person name="Brockhurst M.A."/>
            <person name="Hypsa V."/>
            <person name="Novakova E."/>
            <person name="Darby A.C."/>
            <person name="Hurst G.D.D."/>
        </authorList>
    </citation>
    <scope>NUCLEOTIDE SEQUENCE</scope>
    <source>
        <strain evidence="10">AIh</strain>
    </source>
</reference>
<evidence type="ECO:0000256" key="7">
    <source>
        <dbReference type="PIRNR" id="PIRNR000535"/>
    </source>
</evidence>
<dbReference type="CDD" id="cd01164">
    <property type="entry name" value="FruK_PfkB_like"/>
    <property type="match status" value="1"/>
</dbReference>
<dbReference type="PANTHER" id="PTHR46566">
    <property type="entry name" value="1-PHOSPHOFRUCTOKINASE-RELATED"/>
    <property type="match status" value="1"/>
</dbReference>
<evidence type="ECO:0000256" key="2">
    <source>
        <dbReference type="ARBA" id="ARBA00022679"/>
    </source>
</evidence>
<dbReference type="AlphaFoldDB" id="A0AA95G9W4"/>